<evidence type="ECO:0000256" key="6">
    <source>
        <dbReference type="ARBA" id="ARBA00022737"/>
    </source>
</evidence>
<reference evidence="15 16" key="1">
    <citation type="submission" date="2016-12" db="EMBL/GenBank/DDBJ databases">
        <authorList>
            <person name="Song W.-J."/>
            <person name="Kurnit D.M."/>
        </authorList>
    </citation>
    <scope>NUCLEOTIDE SEQUENCE [LARGE SCALE GENOMIC DNA]</scope>
    <source>
        <strain evidence="15 16">HSG9</strain>
    </source>
</reference>
<evidence type="ECO:0000256" key="4">
    <source>
        <dbReference type="ARBA" id="ARBA00022679"/>
    </source>
</evidence>
<proteinExistence type="inferred from homology"/>
<accession>A0A1V6LRE1</accession>
<dbReference type="CDD" id="cd09110">
    <property type="entry name" value="PLDc_CLS_1"/>
    <property type="match status" value="1"/>
</dbReference>
<feature type="domain" description="PLD phosphodiesterase" evidence="14">
    <location>
        <begin position="204"/>
        <end position="231"/>
    </location>
</feature>
<dbReference type="SMART" id="SM00155">
    <property type="entry name" value="PLDc"/>
    <property type="match status" value="2"/>
</dbReference>
<evidence type="ECO:0000259" key="14">
    <source>
        <dbReference type="PROSITE" id="PS50035"/>
    </source>
</evidence>
<keyword evidence="8 12" id="KW-0443">Lipid metabolism</keyword>
<evidence type="ECO:0000313" key="15">
    <source>
        <dbReference type="EMBL" id="OQD42760.1"/>
    </source>
</evidence>
<comment type="caution">
    <text evidence="15">The sequence shown here is derived from an EMBL/GenBank/DDBJ whole genome shotgun (WGS) entry which is preliminary data.</text>
</comment>
<feature type="active site" evidence="12">
    <location>
        <position position="211"/>
    </location>
</feature>
<organism evidence="15 16">
    <name type="scientific">Croceivirga radicis</name>
    <dbReference type="NCBI Taxonomy" id="1929488"/>
    <lineage>
        <taxon>Bacteria</taxon>
        <taxon>Pseudomonadati</taxon>
        <taxon>Bacteroidota</taxon>
        <taxon>Flavobacteriia</taxon>
        <taxon>Flavobacteriales</taxon>
        <taxon>Flavobacteriaceae</taxon>
        <taxon>Croceivirga</taxon>
    </lineage>
</organism>
<feature type="transmembrane region" description="Helical" evidence="12">
    <location>
        <begin position="32"/>
        <end position="52"/>
    </location>
</feature>
<evidence type="ECO:0000256" key="2">
    <source>
        <dbReference type="ARBA" id="ARBA00022475"/>
    </source>
</evidence>
<dbReference type="Proteomes" id="UP000191680">
    <property type="component" value="Unassembled WGS sequence"/>
</dbReference>
<evidence type="ECO:0000256" key="8">
    <source>
        <dbReference type="ARBA" id="ARBA00023098"/>
    </source>
</evidence>
<keyword evidence="5 12" id="KW-0812">Transmembrane</keyword>
<dbReference type="RefSeq" id="WP_080319077.1">
    <property type="nucleotide sequence ID" value="NZ_MTBC01000005.1"/>
</dbReference>
<dbReference type="Pfam" id="PF13091">
    <property type="entry name" value="PLDc_2"/>
    <property type="match status" value="2"/>
</dbReference>
<protein>
    <recommendedName>
        <fullName evidence="12 13">Cardiolipin synthase</fullName>
        <shortName evidence="12">CL synthase</shortName>
        <ecNumber evidence="12 13">2.7.8.-</ecNumber>
    </recommendedName>
</protein>
<evidence type="ECO:0000256" key="12">
    <source>
        <dbReference type="HAMAP-Rule" id="MF_01916"/>
    </source>
</evidence>
<comment type="similarity">
    <text evidence="12">Belongs to the phospholipase D family. Cardiolipin synthase subfamily.</text>
</comment>
<comment type="catalytic activity">
    <reaction evidence="12">
        <text>2 a 1,2-diacyl-sn-glycero-3-phospho-(1'-sn-glycerol) = a cardiolipin + glycerol</text>
        <dbReference type="Rhea" id="RHEA:31451"/>
        <dbReference type="ChEBI" id="CHEBI:17754"/>
        <dbReference type="ChEBI" id="CHEBI:62237"/>
        <dbReference type="ChEBI" id="CHEBI:64716"/>
    </reaction>
</comment>
<evidence type="ECO:0000256" key="11">
    <source>
        <dbReference type="ARBA" id="ARBA00023264"/>
    </source>
</evidence>
<keyword evidence="16" id="KW-1185">Reference proteome</keyword>
<dbReference type="InterPro" id="IPR001736">
    <property type="entry name" value="PLipase_D/transphosphatidylase"/>
</dbReference>
<evidence type="ECO:0000256" key="10">
    <source>
        <dbReference type="ARBA" id="ARBA00023209"/>
    </source>
</evidence>
<evidence type="ECO:0000256" key="5">
    <source>
        <dbReference type="ARBA" id="ARBA00022692"/>
    </source>
</evidence>
<sequence length="468" mass="53592">MFWTITILLYVLLAFGIVAKLLINGMRPSKSLAWLLAIFTIPIGGILLYLMVGRNRRKNKLFTLKDDFTKNLPEPPRSKPTENVKQHRNLVNLIYGSCGYPLTCNNSVEILRDGKATFDCIFNALETAKDHIHIQYYIFEDGELAERFFKILETKRKEGVSIRVMYDSVGSFSLDESYKKRLNTIGVEVGQFLPFRLGKFISSLNYRNHRKIVIIDNIIGFTGGINVSDKYLKEDTEIGSWQDTHMKIEGDAVNLLNRIFLTDWYLATEKEVKIPSNTLKKEIQHKIPLQIVPSGPDDDFAVMEQVYFKIINNAKDYLYIVNPYIIPNHAILQSLQTAALSGVDVRLLISATTDYKMVDWCVRSYFESYLKSGIKVHLHPDAFIHSKIMVSDDKIASIGTANLDNRSLQQNYETNAIIYHEALSIQVKEQFLKDCESAIRLSDFDAYHKRSKRKKLLEGAAKLLSPML</sequence>
<feature type="active site" evidence="12">
    <location>
        <position position="385"/>
    </location>
</feature>
<dbReference type="AlphaFoldDB" id="A0A1V6LRE1"/>
<dbReference type="HAMAP" id="MF_01916">
    <property type="entry name" value="Cardiolipin_synth_Cls"/>
    <property type="match status" value="1"/>
</dbReference>
<comment type="function">
    <text evidence="12">Catalyzes the reversible phosphatidyl group transfer from one phosphatidylglycerol molecule to another to form cardiolipin (CL) (diphosphatidylglycerol) and glycerol.</text>
</comment>
<dbReference type="PROSITE" id="PS50035">
    <property type="entry name" value="PLD"/>
    <property type="match status" value="2"/>
</dbReference>
<feature type="active site" evidence="12">
    <location>
        <position position="392"/>
    </location>
</feature>
<feature type="active site" evidence="12">
    <location>
        <position position="387"/>
    </location>
</feature>
<dbReference type="CDD" id="cd09112">
    <property type="entry name" value="PLDc_CLS_2"/>
    <property type="match status" value="1"/>
</dbReference>
<evidence type="ECO:0000256" key="9">
    <source>
        <dbReference type="ARBA" id="ARBA00023136"/>
    </source>
</evidence>
<keyword evidence="9 12" id="KW-0472">Membrane</keyword>
<comment type="subcellular location">
    <subcellularLocation>
        <location evidence="1 12">Cell membrane</location>
        <topology evidence="1 12">Multi-pass membrane protein</topology>
    </subcellularLocation>
</comment>
<dbReference type="GO" id="GO:0008808">
    <property type="term" value="F:cardiolipin synthase activity"/>
    <property type="evidence" value="ECO:0007669"/>
    <property type="project" value="UniProtKB-UniRule"/>
</dbReference>
<dbReference type="InterPro" id="IPR027379">
    <property type="entry name" value="CLS_N"/>
</dbReference>
<keyword evidence="10 12" id="KW-0594">Phospholipid biosynthesis</keyword>
<dbReference type="EMBL" id="MTBC01000005">
    <property type="protein sequence ID" value="OQD42760.1"/>
    <property type="molecule type" value="Genomic_DNA"/>
</dbReference>
<keyword evidence="2 12" id="KW-1003">Cell membrane</keyword>
<keyword evidence="11 12" id="KW-1208">Phospholipid metabolism</keyword>
<evidence type="ECO:0000256" key="1">
    <source>
        <dbReference type="ARBA" id="ARBA00004651"/>
    </source>
</evidence>
<keyword evidence="4 12" id="KW-0808">Transferase</keyword>
<dbReference type="Gene3D" id="3.30.870.10">
    <property type="entry name" value="Endonuclease Chain A"/>
    <property type="match status" value="2"/>
</dbReference>
<dbReference type="EC" id="2.7.8.-" evidence="12 13"/>
<feature type="domain" description="PLD phosphodiesterase" evidence="14">
    <location>
        <begin position="380"/>
        <end position="407"/>
    </location>
</feature>
<keyword evidence="3 12" id="KW-0444">Lipid biosynthesis</keyword>
<dbReference type="InterPro" id="IPR025202">
    <property type="entry name" value="PLD-like_dom"/>
</dbReference>
<dbReference type="PANTHER" id="PTHR21248:SF22">
    <property type="entry name" value="PHOSPHOLIPASE D"/>
    <property type="match status" value="1"/>
</dbReference>
<dbReference type="SUPFAM" id="SSF56024">
    <property type="entry name" value="Phospholipase D/nuclease"/>
    <property type="match status" value="2"/>
</dbReference>
<dbReference type="InterPro" id="IPR030874">
    <property type="entry name" value="Cardiolipin_synth_Firmi"/>
</dbReference>
<keyword evidence="7 12" id="KW-1133">Transmembrane helix</keyword>
<keyword evidence="6" id="KW-0677">Repeat</keyword>
<evidence type="ECO:0000256" key="7">
    <source>
        <dbReference type="ARBA" id="ARBA00022989"/>
    </source>
</evidence>
<feature type="active site" evidence="12">
    <location>
        <position position="209"/>
    </location>
</feature>
<evidence type="ECO:0000313" key="16">
    <source>
        <dbReference type="Proteomes" id="UP000191680"/>
    </source>
</evidence>
<feature type="transmembrane region" description="Helical" evidence="12">
    <location>
        <begin position="7"/>
        <end position="26"/>
    </location>
</feature>
<feature type="active site" evidence="12">
    <location>
        <position position="216"/>
    </location>
</feature>
<dbReference type="GO" id="GO:0032049">
    <property type="term" value="P:cardiolipin biosynthetic process"/>
    <property type="evidence" value="ECO:0007669"/>
    <property type="project" value="UniProtKB-UniRule"/>
</dbReference>
<gene>
    <name evidence="15" type="ORF">BUL40_09595</name>
</gene>
<evidence type="ECO:0000256" key="13">
    <source>
        <dbReference type="NCBIfam" id="TIGR04265"/>
    </source>
</evidence>
<evidence type="ECO:0000256" key="3">
    <source>
        <dbReference type="ARBA" id="ARBA00022516"/>
    </source>
</evidence>
<dbReference type="OrthoDB" id="9762009at2"/>
<dbReference type="PANTHER" id="PTHR21248">
    <property type="entry name" value="CARDIOLIPIN SYNTHASE"/>
    <property type="match status" value="1"/>
</dbReference>
<dbReference type="Pfam" id="PF13396">
    <property type="entry name" value="PLDc_N"/>
    <property type="match status" value="1"/>
</dbReference>
<dbReference type="NCBIfam" id="TIGR04265">
    <property type="entry name" value="bac_cardiolipin"/>
    <property type="match status" value="1"/>
</dbReference>
<dbReference type="GO" id="GO:0005886">
    <property type="term" value="C:plasma membrane"/>
    <property type="evidence" value="ECO:0007669"/>
    <property type="project" value="UniProtKB-SubCell"/>
</dbReference>
<name>A0A1V6LRE1_9FLAO</name>
<dbReference type="InterPro" id="IPR022924">
    <property type="entry name" value="Cardiolipin_synthase"/>
</dbReference>